<keyword evidence="3" id="KW-1185">Reference proteome</keyword>
<dbReference type="EMBL" id="JAOTPV010000001">
    <property type="protein sequence ID" value="KAJ4489891.1"/>
    <property type="molecule type" value="Genomic_DNA"/>
</dbReference>
<proteinExistence type="predicted"/>
<gene>
    <name evidence="2" type="ORF">J3R30DRAFT_3399375</name>
</gene>
<dbReference type="AlphaFoldDB" id="A0A9W9AVZ6"/>
<feature type="region of interest" description="Disordered" evidence="1">
    <location>
        <begin position="146"/>
        <end position="176"/>
    </location>
</feature>
<feature type="compositionally biased region" description="Basic and acidic residues" evidence="1">
    <location>
        <begin position="148"/>
        <end position="160"/>
    </location>
</feature>
<dbReference type="Proteomes" id="UP001150266">
    <property type="component" value="Unassembled WGS sequence"/>
</dbReference>
<comment type="caution">
    <text evidence="2">The sequence shown here is derived from an EMBL/GenBank/DDBJ whole genome shotgun (WGS) entry which is preliminary data.</text>
</comment>
<feature type="compositionally biased region" description="Polar residues" evidence="1">
    <location>
        <begin position="161"/>
        <end position="176"/>
    </location>
</feature>
<evidence type="ECO:0000256" key="1">
    <source>
        <dbReference type="SAM" id="MobiDB-lite"/>
    </source>
</evidence>
<evidence type="ECO:0000313" key="2">
    <source>
        <dbReference type="EMBL" id="KAJ4489891.1"/>
    </source>
</evidence>
<evidence type="ECO:0000313" key="3">
    <source>
        <dbReference type="Proteomes" id="UP001150266"/>
    </source>
</evidence>
<accession>A0A9W9AVZ6</accession>
<name>A0A9W9AVZ6_9AGAR</name>
<protein>
    <submittedName>
        <fullName evidence="2">Uncharacterized protein</fullName>
    </submittedName>
</protein>
<sequence length="240" mass="26646">MQYKLTLPRLVSAGSIAVFMLAFISSAKASPIRIAIYAPAPDHIRPVIEHSIRQPDLDVLRIHLNVEESQPVYAPAILPHIRPDTERTISQLPASAPIPVLDIHPDVEYTNKHNPSHDLHHLLDYNSDSEPLHVHLEGSLSSYAMRGLNHEPSSDSRIDRYQNQNSNDEGSSATSLISSHNPFRAFHCASRTLVIQLNAQSTTTSTAADYSFYNSNTDSLKTDRPSKIKGVGLENRELSQ</sequence>
<organism evidence="2 3">
    <name type="scientific">Lentinula aciculospora</name>
    <dbReference type="NCBI Taxonomy" id="153920"/>
    <lineage>
        <taxon>Eukaryota</taxon>
        <taxon>Fungi</taxon>
        <taxon>Dikarya</taxon>
        <taxon>Basidiomycota</taxon>
        <taxon>Agaricomycotina</taxon>
        <taxon>Agaricomycetes</taxon>
        <taxon>Agaricomycetidae</taxon>
        <taxon>Agaricales</taxon>
        <taxon>Marasmiineae</taxon>
        <taxon>Omphalotaceae</taxon>
        <taxon>Lentinula</taxon>
    </lineage>
</organism>
<reference evidence="2" key="1">
    <citation type="submission" date="2022-08" db="EMBL/GenBank/DDBJ databases">
        <title>A Global Phylogenomic Analysis of the Shiitake Genus Lentinula.</title>
        <authorList>
            <consortium name="DOE Joint Genome Institute"/>
            <person name="Sierra-Patev S."/>
            <person name="Min B."/>
            <person name="Naranjo-Ortiz M."/>
            <person name="Looney B."/>
            <person name="Konkel Z."/>
            <person name="Slot J.C."/>
            <person name="Sakamoto Y."/>
            <person name="Steenwyk J.L."/>
            <person name="Rokas A."/>
            <person name="Carro J."/>
            <person name="Camarero S."/>
            <person name="Ferreira P."/>
            <person name="Molpeceres G."/>
            <person name="Ruiz-Duenas F.J."/>
            <person name="Serrano A."/>
            <person name="Henrissat B."/>
            <person name="Drula E."/>
            <person name="Hughes K.W."/>
            <person name="Mata J.L."/>
            <person name="Ishikawa N.K."/>
            <person name="Vargas-Isla R."/>
            <person name="Ushijima S."/>
            <person name="Smith C.A."/>
            <person name="Ahrendt S."/>
            <person name="Andreopoulos W."/>
            <person name="He G."/>
            <person name="Labutti K."/>
            <person name="Lipzen A."/>
            <person name="Ng V."/>
            <person name="Riley R."/>
            <person name="Sandor L."/>
            <person name="Barry K."/>
            <person name="Martinez A.T."/>
            <person name="Xiao Y."/>
            <person name="Gibbons J.G."/>
            <person name="Terashima K."/>
            <person name="Grigoriev I.V."/>
            <person name="Hibbett D.S."/>
        </authorList>
    </citation>
    <scope>NUCLEOTIDE SEQUENCE</scope>
    <source>
        <strain evidence="2">JLM2183</strain>
    </source>
</reference>